<evidence type="ECO:0000313" key="11">
    <source>
        <dbReference type="Proteomes" id="UP000694920"/>
    </source>
</evidence>
<organism evidence="11 12">
    <name type="scientific">Cephus cinctus</name>
    <name type="common">Wheat stem sawfly</name>
    <dbReference type="NCBI Taxonomy" id="211228"/>
    <lineage>
        <taxon>Eukaryota</taxon>
        <taxon>Metazoa</taxon>
        <taxon>Ecdysozoa</taxon>
        <taxon>Arthropoda</taxon>
        <taxon>Hexapoda</taxon>
        <taxon>Insecta</taxon>
        <taxon>Pterygota</taxon>
        <taxon>Neoptera</taxon>
        <taxon>Endopterygota</taxon>
        <taxon>Hymenoptera</taxon>
        <taxon>Cephoidea</taxon>
        <taxon>Cephidae</taxon>
        <taxon>Cephus</taxon>
    </lineage>
</organism>
<dbReference type="GO" id="GO:0006796">
    <property type="term" value="P:phosphate-containing compound metabolic process"/>
    <property type="evidence" value="ECO:0007669"/>
    <property type="project" value="InterPro"/>
</dbReference>
<dbReference type="EC" id="3.6.1.1" evidence="4"/>
<evidence type="ECO:0000256" key="1">
    <source>
        <dbReference type="ARBA" id="ARBA00001946"/>
    </source>
</evidence>
<dbReference type="GO" id="GO:0000287">
    <property type="term" value="F:magnesium ion binding"/>
    <property type="evidence" value="ECO:0007669"/>
    <property type="project" value="InterPro"/>
</dbReference>
<reference evidence="12" key="1">
    <citation type="submission" date="2025-08" db="UniProtKB">
        <authorList>
            <consortium name="RefSeq"/>
        </authorList>
    </citation>
    <scope>IDENTIFICATION</scope>
</reference>
<dbReference type="Pfam" id="PF00719">
    <property type="entry name" value="Pyrophosphatase"/>
    <property type="match status" value="1"/>
</dbReference>
<dbReference type="PANTHER" id="PTHR10286">
    <property type="entry name" value="INORGANIC PYROPHOSPHATASE"/>
    <property type="match status" value="1"/>
</dbReference>
<evidence type="ECO:0000256" key="10">
    <source>
        <dbReference type="ARBA" id="ARBA00040300"/>
    </source>
</evidence>
<evidence type="ECO:0000256" key="3">
    <source>
        <dbReference type="ARBA" id="ARBA00006220"/>
    </source>
</evidence>
<proteinExistence type="inferred from homology"/>
<dbReference type="CDD" id="cd00412">
    <property type="entry name" value="pyrophosphatase"/>
    <property type="match status" value="1"/>
</dbReference>
<evidence type="ECO:0000256" key="8">
    <source>
        <dbReference type="ARBA" id="ARBA00022842"/>
    </source>
</evidence>
<dbReference type="RefSeq" id="XP_015589547.1">
    <property type="nucleotide sequence ID" value="XM_015734061.2"/>
</dbReference>
<dbReference type="AlphaFoldDB" id="A0AAJ7BMD3"/>
<evidence type="ECO:0000256" key="2">
    <source>
        <dbReference type="ARBA" id="ARBA00004496"/>
    </source>
</evidence>
<keyword evidence="5" id="KW-0963">Cytoplasm</keyword>
<gene>
    <name evidence="12" type="primary">LOC107265066</name>
</gene>
<dbReference type="GeneID" id="107265066"/>
<evidence type="ECO:0000256" key="5">
    <source>
        <dbReference type="ARBA" id="ARBA00022490"/>
    </source>
</evidence>
<protein>
    <recommendedName>
        <fullName evidence="10">Inorganic pyrophosphatase</fullName>
        <ecNumber evidence="4">3.6.1.1</ecNumber>
    </recommendedName>
    <alternativeName>
        <fullName evidence="9">Pyrophosphate phospho-hydrolase</fullName>
    </alternativeName>
</protein>
<dbReference type="KEGG" id="ccin:107265066"/>
<dbReference type="CTD" id="37922"/>
<dbReference type="GO" id="GO:0005737">
    <property type="term" value="C:cytoplasm"/>
    <property type="evidence" value="ECO:0007669"/>
    <property type="project" value="UniProtKB-SubCell"/>
</dbReference>
<dbReference type="InterPro" id="IPR008162">
    <property type="entry name" value="Pyrophosphatase"/>
</dbReference>
<comment type="cofactor">
    <cofactor evidence="1">
        <name>Mg(2+)</name>
        <dbReference type="ChEBI" id="CHEBI:18420"/>
    </cofactor>
</comment>
<dbReference type="Gene3D" id="3.90.80.10">
    <property type="entry name" value="Inorganic pyrophosphatase"/>
    <property type="match status" value="1"/>
</dbReference>
<evidence type="ECO:0000256" key="6">
    <source>
        <dbReference type="ARBA" id="ARBA00022723"/>
    </source>
</evidence>
<comment type="similarity">
    <text evidence="3">Belongs to the PPase family.</text>
</comment>
<sequence>MTFTMLHVLRSCRLNRLPIRWSLASRGNIVRSPRCSYFGFDQKIMSFTTVERGAPNSTDYRIFYKNDVSSISPMHDIPLYADEANKIFHMVVEVPRWTNAKMEINLTEKLNPIKQDVKKGKLRFVANCFPHHGYIWNYGALPQTWENPEVLDAETGCKGDNDPIDVLEIGYRVAKRGEVLKVKVLGTVALIDEGETDWKIIAIDVNDPLADQMNDVSDIDKHYPGLLKATIEWFKIYKIPDGKPENQFAFDGEAKDKEYALRVIKEVHHHWENLIKSDEPASIVRANVTVEDSPHKITVAAADEVLKQAPKLQEALPVESIVDKWHYVHLK</sequence>
<dbReference type="Proteomes" id="UP000694920">
    <property type="component" value="Unplaced"/>
</dbReference>
<keyword evidence="11" id="KW-1185">Reference proteome</keyword>
<accession>A0AAJ7BMD3</accession>
<evidence type="ECO:0000313" key="12">
    <source>
        <dbReference type="RefSeq" id="XP_015589547.1"/>
    </source>
</evidence>
<evidence type="ECO:0000256" key="7">
    <source>
        <dbReference type="ARBA" id="ARBA00022801"/>
    </source>
</evidence>
<evidence type="ECO:0000256" key="9">
    <source>
        <dbReference type="ARBA" id="ARBA00032535"/>
    </source>
</evidence>
<evidence type="ECO:0000256" key="4">
    <source>
        <dbReference type="ARBA" id="ARBA00012146"/>
    </source>
</evidence>
<dbReference type="GO" id="GO:0004427">
    <property type="term" value="F:inorganic diphosphate phosphatase activity"/>
    <property type="evidence" value="ECO:0007669"/>
    <property type="project" value="UniProtKB-EC"/>
</dbReference>
<dbReference type="InterPro" id="IPR036649">
    <property type="entry name" value="Pyrophosphatase_sf"/>
</dbReference>
<keyword evidence="6" id="KW-0479">Metal-binding</keyword>
<keyword evidence="8" id="KW-0460">Magnesium</keyword>
<name>A0AAJ7BMD3_CEPCN</name>
<dbReference type="FunFam" id="3.90.80.10:FF:000004">
    <property type="entry name" value="Inorganic pyrophosphatase"/>
    <property type="match status" value="1"/>
</dbReference>
<keyword evidence="7" id="KW-0378">Hydrolase</keyword>
<dbReference type="SUPFAM" id="SSF50324">
    <property type="entry name" value="Inorganic pyrophosphatase"/>
    <property type="match status" value="1"/>
</dbReference>
<comment type="subcellular location">
    <subcellularLocation>
        <location evidence="2">Cytoplasm</location>
    </subcellularLocation>
</comment>
<dbReference type="PROSITE" id="PS00387">
    <property type="entry name" value="PPASE"/>
    <property type="match status" value="1"/>
</dbReference>